<dbReference type="Proteomes" id="UP000663882">
    <property type="component" value="Unassembled WGS sequence"/>
</dbReference>
<feature type="region of interest" description="Disordered" evidence="1">
    <location>
        <begin position="141"/>
        <end position="160"/>
    </location>
</feature>
<dbReference type="OrthoDB" id="10021399at2759"/>
<feature type="compositionally biased region" description="Low complexity" evidence="1">
    <location>
        <begin position="141"/>
        <end position="159"/>
    </location>
</feature>
<protein>
    <submittedName>
        <fullName evidence="2">Uncharacterized protein</fullName>
    </submittedName>
</protein>
<dbReference type="EMBL" id="CAJOAX010009706">
    <property type="protein sequence ID" value="CAF4061421.1"/>
    <property type="molecule type" value="Genomic_DNA"/>
</dbReference>
<organism evidence="2 4">
    <name type="scientific">Rotaria sordida</name>
    <dbReference type="NCBI Taxonomy" id="392033"/>
    <lineage>
        <taxon>Eukaryota</taxon>
        <taxon>Metazoa</taxon>
        <taxon>Spiralia</taxon>
        <taxon>Gnathifera</taxon>
        <taxon>Rotifera</taxon>
        <taxon>Eurotatoria</taxon>
        <taxon>Bdelloidea</taxon>
        <taxon>Philodinida</taxon>
        <taxon>Philodinidae</taxon>
        <taxon>Rotaria</taxon>
    </lineage>
</organism>
<evidence type="ECO:0000313" key="2">
    <source>
        <dbReference type="EMBL" id="CAF1476453.1"/>
    </source>
</evidence>
<name>A0A815RIS0_9BILA</name>
<dbReference type="EMBL" id="CAJNOO010007967">
    <property type="protein sequence ID" value="CAF1476453.1"/>
    <property type="molecule type" value="Genomic_DNA"/>
</dbReference>
<sequence>MPFQIFSVDTSVLPDNVLSLVDDAFYKMVEVVAGPAEAQLLEFQGVRGVYSFLNTDDVFGILALKCSTLTNIKKLICFEIDDGDVNTAIIKPGCRSNIRYLHQLLSQRHDEHMKQNKYKSSGNKQSQLTKNNDTSLNISQDLSQASSTSTTQQQSTGTSDVVNQMDHRDFILNALNEWCEKNLKLNNKTLIENEDFKLLLTQGASEGVCIICSCQVKFHLTRVRQHFSLSNYYKHLKSNKCAMIKKKKMINVNNDNRLNINSDHGSSDDEISDAAGSPQRKRLKT</sequence>
<dbReference type="AlphaFoldDB" id="A0A815RIS0"/>
<comment type="caution">
    <text evidence="2">The sequence shown here is derived from an EMBL/GenBank/DDBJ whole genome shotgun (WGS) entry which is preliminary data.</text>
</comment>
<accession>A0A815RIS0</accession>
<evidence type="ECO:0000313" key="4">
    <source>
        <dbReference type="Proteomes" id="UP000663882"/>
    </source>
</evidence>
<feature type="compositionally biased region" description="Polar residues" evidence="1">
    <location>
        <begin position="118"/>
        <end position="131"/>
    </location>
</feature>
<feature type="region of interest" description="Disordered" evidence="1">
    <location>
        <begin position="112"/>
        <end position="131"/>
    </location>
</feature>
<evidence type="ECO:0000256" key="1">
    <source>
        <dbReference type="SAM" id="MobiDB-lite"/>
    </source>
</evidence>
<gene>
    <name evidence="3" type="ORF">OTI717_LOCUS32157</name>
    <name evidence="2" type="ORF">RFH988_LOCUS37784</name>
</gene>
<feature type="region of interest" description="Disordered" evidence="1">
    <location>
        <begin position="255"/>
        <end position="285"/>
    </location>
</feature>
<evidence type="ECO:0000313" key="3">
    <source>
        <dbReference type="EMBL" id="CAF4061421.1"/>
    </source>
</evidence>
<proteinExistence type="predicted"/>
<reference evidence="2" key="1">
    <citation type="submission" date="2021-02" db="EMBL/GenBank/DDBJ databases">
        <authorList>
            <person name="Nowell W R."/>
        </authorList>
    </citation>
    <scope>NUCLEOTIDE SEQUENCE</scope>
</reference>
<dbReference type="Proteomes" id="UP000663823">
    <property type="component" value="Unassembled WGS sequence"/>
</dbReference>